<evidence type="ECO:0000313" key="3">
    <source>
        <dbReference type="Proteomes" id="UP000765509"/>
    </source>
</evidence>
<gene>
    <name evidence="2" type="ORF">O181_059517</name>
</gene>
<dbReference type="EMBL" id="AVOT02027649">
    <property type="protein sequence ID" value="MBW0519802.1"/>
    <property type="molecule type" value="Genomic_DNA"/>
</dbReference>
<name>A0A9Q3EGU1_9BASI</name>
<comment type="caution">
    <text evidence="2">The sequence shown here is derived from an EMBL/GenBank/DDBJ whole genome shotgun (WGS) entry which is preliminary data.</text>
</comment>
<feature type="region of interest" description="Disordered" evidence="1">
    <location>
        <begin position="189"/>
        <end position="273"/>
    </location>
</feature>
<dbReference type="AlphaFoldDB" id="A0A9Q3EGU1"/>
<evidence type="ECO:0000256" key="1">
    <source>
        <dbReference type="SAM" id="MobiDB-lite"/>
    </source>
</evidence>
<feature type="compositionally biased region" description="Basic and acidic residues" evidence="1">
    <location>
        <begin position="218"/>
        <end position="227"/>
    </location>
</feature>
<dbReference type="Proteomes" id="UP000765509">
    <property type="component" value="Unassembled WGS sequence"/>
</dbReference>
<accession>A0A9Q3EGU1</accession>
<sequence length="273" mass="31610">MFHEDVFDCLSADIKGAISKKMIQDNVMVRAEDGGYLIPPMRILKKYIEQELEASILVTKRLSSPRVKAVKNESITKENNVKLKEELFPGMQEDFKKMKELTKTLKKQKVVVNKEVPREKEVPKHFMEQLDELSKIAKPQKIAYSKPQVENLGFRPKKIYDQHHQDMCFMDQLKMHQNHLLDVITVQKKENPQGDKPPSISTGREPLGYSSRLRNTKQQRENEDKAKAQSQPSPERDIIQSCEILKKNTSIPGGSIDNEDHEEEKVMIPKIYK</sequence>
<evidence type="ECO:0000313" key="2">
    <source>
        <dbReference type="EMBL" id="MBW0519802.1"/>
    </source>
</evidence>
<organism evidence="2 3">
    <name type="scientific">Austropuccinia psidii MF-1</name>
    <dbReference type="NCBI Taxonomy" id="1389203"/>
    <lineage>
        <taxon>Eukaryota</taxon>
        <taxon>Fungi</taxon>
        <taxon>Dikarya</taxon>
        <taxon>Basidiomycota</taxon>
        <taxon>Pucciniomycotina</taxon>
        <taxon>Pucciniomycetes</taxon>
        <taxon>Pucciniales</taxon>
        <taxon>Sphaerophragmiaceae</taxon>
        <taxon>Austropuccinia</taxon>
    </lineage>
</organism>
<keyword evidence="3" id="KW-1185">Reference proteome</keyword>
<protein>
    <submittedName>
        <fullName evidence="2">Uncharacterized protein</fullName>
    </submittedName>
</protein>
<reference evidence="2" key="1">
    <citation type="submission" date="2021-03" db="EMBL/GenBank/DDBJ databases">
        <title>Draft genome sequence of rust myrtle Austropuccinia psidii MF-1, a brazilian biotype.</title>
        <authorList>
            <person name="Quecine M.C."/>
            <person name="Pachon D.M.R."/>
            <person name="Bonatelli M.L."/>
            <person name="Correr F.H."/>
            <person name="Franceschini L.M."/>
            <person name="Leite T.F."/>
            <person name="Margarido G.R.A."/>
            <person name="Almeida C.A."/>
            <person name="Ferrarezi J.A."/>
            <person name="Labate C.A."/>
        </authorList>
    </citation>
    <scope>NUCLEOTIDE SEQUENCE</scope>
    <source>
        <strain evidence="2">MF-1</strain>
    </source>
</reference>
<proteinExistence type="predicted"/>